<reference evidence="2" key="2">
    <citation type="journal article" date="2024" name="Plant">
        <title>Genomic evolution and insights into agronomic trait innovations of Sesamum species.</title>
        <authorList>
            <person name="Miao H."/>
            <person name="Wang L."/>
            <person name="Qu L."/>
            <person name="Liu H."/>
            <person name="Sun Y."/>
            <person name="Le M."/>
            <person name="Wang Q."/>
            <person name="Wei S."/>
            <person name="Zheng Y."/>
            <person name="Lin W."/>
            <person name="Duan Y."/>
            <person name="Cao H."/>
            <person name="Xiong S."/>
            <person name="Wang X."/>
            <person name="Wei L."/>
            <person name="Li C."/>
            <person name="Ma Q."/>
            <person name="Ju M."/>
            <person name="Zhao R."/>
            <person name="Li G."/>
            <person name="Mu C."/>
            <person name="Tian Q."/>
            <person name="Mei H."/>
            <person name="Zhang T."/>
            <person name="Gao T."/>
            <person name="Zhang H."/>
        </authorList>
    </citation>
    <scope>NUCLEOTIDE SEQUENCE</scope>
    <source>
        <strain evidence="2">3651</strain>
    </source>
</reference>
<name>A0AAE2CXE3_9LAMI</name>
<proteinExistence type="predicted"/>
<dbReference type="EMBL" id="JACGWO010000001">
    <property type="protein sequence ID" value="KAK4437945.1"/>
    <property type="molecule type" value="Genomic_DNA"/>
</dbReference>
<dbReference type="AlphaFoldDB" id="A0AAE2CXE3"/>
<dbReference type="Proteomes" id="UP001293254">
    <property type="component" value="Unassembled WGS sequence"/>
</dbReference>
<keyword evidence="3" id="KW-1185">Reference proteome</keyword>
<evidence type="ECO:0000256" key="1">
    <source>
        <dbReference type="SAM" id="MobiDB-lite"/>
    </source>
</evidence>
<feature type="region of interest" description="Disordered" evidence="1">
    <location>
        <begin position="22"/>
        <end position="46"/>
    </location>
</feature>
<organism evidence="2 3">
    <name type="scientific">Sesamum alatum</name>
    <dbReference type="NCBI Taxonomy" id="300844"/>
    <lineage>
        <taxon>Eukaryota</taxon>
        <taxon>Viridiplantae</taxon>
        <taxon>Streptophyta</taxon>
        <taxon>Embryophyta</taxon>
        <taxon>Tracheophyta</taxon>
        <taxon>Spermatophyta</taxon>
        <taxon>Magnoliopsida</taxon>
        <taxon>eudicotyledons</taxon>
        <taxon>Gunneridae</taxon>
        <taxon>Pentapetalae</taxon>
        <taxon>asterids</taxon>
        <taxon>lamiids</taxon>
        <taxon>Lamiales</taxon>
        <taxon>Pedaliaceae</taxon>
        <taxon>Sesamum</taxon>
    </lineage>
</organism>
<sequence>MDDQKKFGEVAGEELGEGEGDIYRWGNRGATSRAMSRGGPKVQKRAFVRRKSDAEGSERGACGPQLGPCQQSQAVAWLLDCGVRQPTKLPFSGKLVGPRQRWAAG</sequence>
<gene>
    <name evidence="2" type="ORF">Salat_0128600</name>
</gene>
<reference evidence="2" key="1">
    <citation type="submission" date="2020-06" db="EMBL/GenBank/DDBJ databases">
        <authorList>
            <person name="Li T."/>
            <person name="Hu X."/>
            <person name="Zhang T."/>
            <person name="Song X."/>
            <person name="Zhang H."/>
            <person name="Dai N."/>
            <person name="Sheng W."/>
            <person name="Hou X."/>
            <person name="Wei L."/>
        </authorList>
    </citation>
    <scope>NUCLEOTIDE SEQUENCE</scope>
    <source>
        <strain evidence="2">3651</strain>
        <tissue evidence="2">Leaf</tissue>
    </source>
</reference>
<comment type="caution">
    <text evidence="2">The sequence shown here is derived from an EMBL/GenBank/DDBJ whole genome shotgun (WGS) entry which is preliminary data.</text>
</comment>
<evidence type="ECO:0000313" key="3">
    <source>
        <dbReference type="Proteomes" id="UP001293254"/>
    </source>
</evidence>
<protein>
    <submittedName>
        <fullName evidence="2">Uncharacterized protein</fullName>
    </submittedName>
</protein>
<evidence type="ECO:0000313" key="2">
    <source>
        <dbReference type="EMBL" id="KAK4437945.1"/>
    </source>
</evidence>
<accession>A0AAE2CXE3</accession>